<protein>
    <submittedName>
        <fullName evidence="1">Uncharacterized protein</fullName>
    </submittedName>
</protein>
<name>A0A0G1NBL5_9BACT</name>
<dbReference type="AlphaFoldDB" id="A0A0G1NBL5"/>
<organism evidence="1 2">
    <name type="scientific">Candidatus Jorgensenbacteria bacterium GW2011_GWA2_45_13</name>
    <dbReference type="NCBI Taxonomy" id="1618662"/>
    <lineage>
        <taxon>Bacteria</taxon>
        <taxon>Candidatus Joergenseniibacteriota</taxon>
    </lineage>
</organism>
<comment type="caution">
    <text evidence="1">The sequence shown here is derived from an EMBL/GenBank/DDBJ whole genome shotgun (WGS) entry which is preliminary data.</text>
</comment>
<sequence>MKNKILIAGVSFASAGLLLGGIGIASARGFGGGFGFGASNVSPTEWASNQTTAFQNKASALGLSIDTIKNGWVAGKSIRDIATENGISESDLQVKIQAVRQAEMKARLQALVANGTITQAQMDQRLRFMETQQLRIQSMMKDGNAREFGWSIQYFSTV</sequence>
<accession>A0A0G1NBL5</accession>
<dbReference type="EMBL" id="LCKF01000038">
    <property type="protein sequence ID" value="KKT90507.1"/>
    <property type="molecule type" value="Genomic_DNA"/>
</dbReference>
<proteinExistence type="predicted"/>
<reference evidence="1 2" key="1">
    <citation type="journal article" date="2015" name="Nature">
        <title>rRNA introns, odd ribosomes, and small enigmatic genomes across a large radiation of phyla.</title>
        <authorList>
            <person name="Brown C.T."/>
            <person name="Hug L.A."/>
            <person name="Thomas B.C."/>
            <person name="Sharon I."/>
            <person name="Castelle C.J."/>
            <person name="Singh A."/>
            <person name="Wilkins M.J."/>
            <person name="Williams K.H."/>
            <person name="Banfield J.F."/>
        </authorList>
    </citation>
    <scope>NUCLEOTIDE SEQUENCE [LARGE SCALE GENOMIC DNA]</scope>
</reference>
<evidence type="ECO:0000313" key="2">
    <source>
        <dbReference type="Proteomes" id="UP000033966"/>
    </source>
</evidence>
<dbReference type="Proteomes" id="UP000033966">
    <property type="component" value="Unassembled WGS sequence"/>
</dbReference>
<gene>
    <name evidence="1" type="ORF">UW92_C0038G0012</name>
</gene>
<dbReference type="PATRIC" id="fig|1618662.3.peg.651"/>
<evidence type="ECO:0000313" key="1">
    <source>
        <dbReference type="EMBL" id="KKT90507.1"/>
    </source>
</evidence>